<evidence type="ECO:0000313" key="4">
    <source>
        <dbReference type="EMBL" id="AEI45885.1"/>
    </source>
</evidence>
<dbReference type="GO" id="GO:0016788">
    <property type="term" value="F:hydrolase activity, acting on ester bonds"/>
    <property type="evidence" value="ECO:0007669"/>
    <property type="project" value="InterPro"/>
</dbReference>
<accession>F8FPR8</accession>
<dbReference type="InterPro" id="IPR036907">
    <property type="entry name" value="5'-Nucleotdase_C_sf"/>
</dbReference>
<dbReference type="PROSITE" id="PS51782">
    <property type="entry name" value="LYSM"/>
    <property type="match status" value="1"/>
</dbReference>
<evidence type="ECO:0000313" key="5">
    <source>
        <dbReference type="Proteomes" id="UP000006620"/>
    </source>
</evidence>
<feature type="domain" description="LysM" evidence="3">
    <location>
        <begin position="547"/>
        <end position="591"/>
    </location>
</feature>
<dbReference type="SMART" id="SM00257">
    <property type="entry name" value="LysM"/>
    <property type="match status" value="1"/>
</dbReference>
<reference evidence="4 5" key="2">
    <citation type="journal article" date="2013" name="Genome Announc.">
        <title>Genome Sequence of Growth-Improving Paenibacillus mucilaginosus Strain KNP414.</title>
        <authorList>
            <person name="Lu J.J."/>
            <person name="Wang J.F."/>
            <person name="Hu X.F."/>
        </authorList>
    </citation>
    <scope>NUCLEOTIDE SEQUENCE [LARGE SCALE GENOMIC DNA]</scope>
    <source>
        <strain evidence="4 5">KNP414</strain>
    </source>
</reference>
<dbReference type="EMBL" id="CP002869">
    <property type="protein sequence ID" value="AEI45885.1"/>
    <property type="molecule type" value="Genomic_DNA"/>
</dbReference>
<dbReference type="SUPFAM" id="SSF54106">
    <property type="entry name" value="LysM domain"/>
    <property type="match status" value="1"/>
</dbReference>
<dbReference type="PRINTS" id="PR01607">
    <property type="entry name" value="APYRASEFAMLY"/>
</dbReference>
<dbReference type="InterPro" id="IPR006146">
    <property type="entry name" value="5'-Nucleotdase_CS"/>
</dbReference>
<dbReference type="PROSITE" id="PS00785">
    <property type="entry name" value="5_NUCLEOTIDASE_1"/>
    <property type="match status" value="1"/>
</dbReference>
<dbReference type="Pfam" id="PF00149">
    <property type="entry name" value="Metallophos"/>
    <property type="match status" value="1"/>
</dbReference>
<dbReference type="Pfam" id="PF01476">
    <property type="entry name" value="LysM"/>
    <property type="match status" value="1"/>
</dbReference>
<dbReference type="Pfam" id="PF02872">
    <property type="entry name" value="5_nucleotid_C"/>
    <property type="match status" value="1"/>
</dbReference>
<dbReference type="GO" id="GO:0046872">
    <property type="term" value="F:metal ion binding"/>
    <property type="evidence" value="ECO:0007669"/>
    <property type="project" value="InterPro"/>
</dbReference>
<keyword evidence="2" id="KW-0547">Nucleotide-binding</keyword>
<dbReference type="SUPFAM" id="SSF55816">
    <property type="entry name" value="5'-nucleotidase (syn. UDP-sugar hydrolase), C-terminal domain"/>
    <property type="match status" value="1"/>
</dbReference>
<dbReference type="Proteomes" id="UP000006620">
    <property type="component" value="Chromosome"/>
</dbReference>
<proteinExistence type="inferred from homology"/>
<reference evidence="5" key="1">
    <citation type="submission" date="2011-06" db="EMBL/GenBank/DDBJ databases">
        <title>Complete genome sequence of Paenibacillus mucilaginosus KNP414.</title>
        <authorList>
            <person name="Wang J."/>
            <person name="Hu S."/>
            <person name="Hu X."/>
            <person name="Zhang B."/>
            <person name="Dong D."/>
            <person name="Zhang S."/>
            <person name="Zhao K."/>
            <person name="Wu D."/>
        </authorList>
    </citation>
    <scope>NUCLEOTIDE SEQUENCE [LARGE SCALE GENOMIC DNA]</scope>
    <source>
        <strain evidence="5">KNP414</strain>
    </source>
</reference>
<comment type="similarity">
    <text evidence="2">Belongs to the 5'-nucleotidase family.</text>
</comment>
<keyword evidence="1 2" id="KW-0732">Signal</keyword>
<dbReference type="InterPro" id="IPR008334">
    <property type="entry name" value="5'-Nucleotdase_C"/>
</dbReference>
<dbReference type="RefSeq" id="WP_013921026.1">
    <property type="nucleotide sequence ID" value="NC_015690.1"/>
</dbReference>
<keyword evidence="2" id="KW-0378">Hydrolase</keyword>
<dbReference type="GO" id="GO:0000166">
    <property type="term" value="F:nucleotide binding"/>
    <property type="evidence" value="ECO:0007669"/>
    <property type="project" value="UniProtKB-KW"/>
</dbReference>
<dbReference type="AlphaFoldDB" id="F8FPR8"/>
<dbReference type="PANTHER" id="PTHR11575:SF24">
    <property type="entry name" value="5'-NUCLEOTIDASE"/>
    <property type="match status" value="1"/>
</dbReference>
<evidence type="ECO:0000256" key="2">
    <source>
        <dbReference type="RuleBase" id="RU362119"/>
    </source>
</evidence>
<dbReference type="KEGG" id="pms:KNP414_07378"/>
<dbReference type="PANTHER" id="PTHR11575">
    <property type="entry name" value="5'-NUCLEOTIDASE-RELATED"/>
    <property type="match status" value="1"/>
</dbReference>
<dbReference type="InterPro" id="IPR004843">
    <property type="entry name" value="Calcineurin-like_PHP"/>
</dbReference>
<dbReference type="InterPro" id="IPR018392">
    <property type="entry name" value="LysM"/>
</dbReference>
<sequence>MRLIPSRSTMIGTLALLMASLPVLPAAAAESGTAPASPSAVTAVAKKSITLLHTNDIHSRVEASDTGIGYAALATLARQYKAENPNTLLLDAGDTFHGQTIANLVRGESIVKLMNTIGYDAMTAGNHDFNYGYPRLVELAGQAKFPVLSSNTKKEDGSRILESYIIKEVDGIKLGIFGLSTPETAFKTHPNNVKGLTFHDPALEAKAVVGELKGKVDAIIALAHLGVDESSTDTSIKVAQAVPEIDVIIDGHSHTEMKEGTQVGPVLIAQTGEYLKNIGRVDLTFENGKLTGKKAGLLTKASVKEGGTAEDPAIVELVKGIKQEQEAVLSQEVGSTQIKLVGDREVVRKGESNLGNLIADAMIAESGADVSLTNGGGIRASIEPGPITKGEVVTVLPFGNYIQTKKVKGSELLAALEHGVSGYPESFAPFPHIGGMTFTFDASKPAGSRVASVNVKGVPLVPEQEYVLATNDFIAAGGDKYDMFKDQPVLGDYASLEEALISYLQKQGAVSTVAAGRINVTGAAPVAVPAPAAGAPAAAPAPTAAAGVHVVKPGDSLWKIAKLHRTTWQKLQELNALRNPNLIYPGQQIVLP</sequence>
<organism evidence="4 5">
    <name type="scientific">Paenibacillus mucilaginosus (strain KNP414)</name>
    <dbReference type="NCBI Taxonomy" id="1036673"/>
    <lineage>
        <taxon>Bacteria</taxon>
        <taxon>Bacillati</taxon>
        <taxon>Bacillota</taxon>
        <taxon>Bacilli</taxon>
        <taxon>Bacillales</taxon>
        <taxon>Paenibacillaceae</taxon>
        <taxon>Paenibacillus</taxon>
    </lineage>
</organism>
<evidence type="ECO:0000256" key="1">
    <source>
        <dbReference type="ARBA" id="ARBA00022729"/>
    </source>
</evidence>
<feature type="chain" id="PRO_5005130389" evidence="2">
    <location>
        <begin position="29"/>
        <end position="592"/>
    </location>
</feature>
<dbReference type="Gene3D" id="3.60.21.10">
    <property type="match status" value="1"/>
</dbReference>
<dbReference type="GO" id="GO:0009166">
    <property type="term" value="P:nucleotide catabolic process"/>
    <property type="evidence" value="ECO:0007669"/>
    <property type="project" value="InterPro"/>
</dbReference>
<dbReference type="Gene3D" id="3.90.780.10">
    <property type="entry name" value="5'-Nucleotidase, C-terminal domain"/>
    <property type="match status" value="1"/>
</dbReference>
<dbReference type="SUPFAM" id="SSF56300">
    <property type="entry name" value="Metallo-dependent phosphatases"/>
    <property type="match status" value="1"/>
</dbReference>
<evidence type="ECO:0000259" key="3">
    <source>
        <dbReference type="PROSITE" id="PS51782"/>
    </source>
</evidence>
<name>F8FPR8_PAEMK</name>
<dbReference type="HOGENOM" id="CLU_005854_7_3_9"/>
<protein>
    <submittedName>
        <fullName evidence="4">5'-Nucleotidase domain protein</fullName>
    </submittedName>
</protein>
<gene>
    <name evidence="4" type="ordered locus">KNP414_07378</name>
</gene>
<dbReference type="Gene3D" id="3.10.350.10">
    <property type="entry name" value="LysM domain"/>
    <property type="match status" value="1"/>
</dbReference>
<dbReference type="InterPro" id="IPR006179">
    <property type="entry name" value="5_nucleotidase/apyrase"/>
</dbReference>
<dbReference type="PATRIC" id="fig|1036673.3.peg.6887"/>
<feature type="signal peptide" evidence="2">
    <location>
        <begin position="1"/>
        <end position="28"/>
    </location>
</feature>
<dbReference type="CDD" id="cd00118">
    <property type="entry name" value="LysM"/>
    <property type="match status" value="1"/>
</dbReference>
<dbReference type="InterPro" id="IPR036779">
    <property type="entry name" value="LysM_dom_sf"/>
</dbReference>
<dbReference type="InterPro" id="IPR029052">
    <property type="entry name" value="Metallo-depent_PP-like"/>
</dbReference>